<evidence type="ECO:0000256" key="7">
    <source>
        <dbReference type="ARBA" id="ARBA00023237"/>
    </source>
</evidence>
<dbReference type="AlphaFoldDB" id="A0A1I1FE02"/>
<proteinExistence type="predicted"/>
<dbReference type="Proteomes" id="UP000198862">
    <property type="component" value="Unassembled WGS sequence"/>
</dbReference>
<keyword evidence="2" id="KW-0813">Transport</keyword>
<comment type="subcellular location">
    <subcellularLocation>
        <location evidence="1">Cell outer membrane</location>
        <topology evidence="1">Multi-pass membrane protein</topology>
    </subcellularLocation>
</comment>
<reference evidence="9 10" key="1">
    <citation type="submission" date="2016-10" db="EMBL/GenBank/DDBJ databases">
        <authorList>
            <person name="de Groot N.N."/>
        </authorList>
    </citation>
    <scope>NUCLEOTIDE SEQUENCE [LARGE SCALE GENOMIC DNA]</scope>
    <source>
        <strain evidence="9 10">DSM 6059</strain>
    </source>
</reference>
<evidence type="ECO:0000256" key="2">
    <source>
        <dbReference type="ARBA" id="ARBA00022448"/>
    </source>
</evidence>
<keyword evidence="7" id="KW-0998">Cell outer membrane</keyword>
<dbReference type="STRING" id="1123010.SAMN02745724_00600"/>
<evidence type="ECO:0000313" key="9">
    <source>
        <dbReference type="EMBL" id="SFB97627.1"/>
    </source>
</evidence>
<gene>
    <name evidence="9" type="ORF">SAMN02745724_00600</name>
</gene>
<organism evidence="9 10">
    <name type="scientific">Pseudoalteromonas denitrificans DSM 6059</name>
    <dbReference type="NCBI Taxonomy" id="1123010"/>
    <lineage>
        <taxon>Bacteria</taxon>
        <taxon>Pseudomonadati</taxon>
        <taxon>Pseudomonadota</taxon>
        <taxon>Gammaproteobacteria</taxon>
        <taxon>Alteromonadales</taxon>
        <taxon>Pseudoalteromonadaceae</taxon>
        <taxon>Pseudoalteromonas</taxon>
    </lineage>
</organism>
<evidence type="ECO:0000256" key="1">
    <source>
        <dbReference type="ARBA" id="ARBA00004571"/>
    </source>
</evidence>
<dbReference type="OrthoDB" id="9764669at2"/>
<sequence length="326" mass="37973">MINGERLNEISFGKALVYTPFIPASIVQRIEFIRGPGSALYGSNAFLGVMNILTEEEQKNIKVTIGNNNLYQLASSWYKSLSDTLKVNINLALDRDNGQVYYVSSDQIAKDPLKSIFFEFKLNYKNLKLSTRYNKVNLDEFINLSGFSSNNQHESQNAYLSAHYRWWQDKRSTLSTKLLYGEHQISSSGMVIPDNLGIVENEFLVGPFWKTKEINLDHQIKLNKTYTLSSDFELRRAKQSQAGINTSHFDWGLTSTFLFNSSINESYQYFYTSYLNYKMHYYQRRLFGKFKTIQDSVYILIIFQIKITQLLTQEYLMAKYQEQAKK</sequence>
<protein>
    <submittedName>
        <fullName evidence="9">TonB-dependent Receptor Plug Domain</fullName>
    </submittedName>
</protein>
<dbReference type="InterPro" id="IPR036942">
    <property type="entry name" value="Beta-barrel_TonB_sf"/>
</dbReference>
<keyword evidence="9" id="KW-0675">Receptor</keyword>
<dbReference type="PANTHER" id="PTHR30069">
    <property type="entry name" value="TONB-DEPENDENT OUTER MEMBRANE RECEPTOR"/>
    <property type="match status" value="1"/>
</dbReference>
<evidence type="ECO:0000256" key="5">
    <source>
        <dbReference type="ARBA" id="ARBA00022729"/>
    </source>
</evidence>
<keyword evidence="4" id="KW-0812">Transmembrane</keyword>
<evidence type="ECO:0000259" key="8">
    <source>
        <dbReference type="Pfam" id="PF07715"/>
    </source>
</evidence>
<accession>A0A1I1FE02</accession>
<dbReference type="GO" id="GO:0009279">
    <property type="term" value="C:cell outer membrane"/>
    <property type="evidence" value="ECO:0007669"/>
    <property type="project" value="UniProtKB-SubCell"/>
</dbReference>
<keyword evidence="6" id="KW-0472">Membrane</keyword>
<feature type="domain" description="TonB-dependent receptor plug" evidence="8">
    <location>
        <begin position="1"/>
        <end position="49"/>
    </location>
</feature>
<dbReference type="EMBL" id="FOLO01000003">
    <property type="protein sequence ID" value="SFB97627.1"/>
    <property type="molecule type" value="Genomic_DNA"/>
</dbReference>
<evidence type="ECO:0000313" key="10">
    <source>
        <dbReference type="Proteomes" id="UP000198862"/>
    </source>
</evidence>
<name>A0A1I1FE02_9GAMM</name>
<evidence type="ECO:0000256" key="3">
    <source>
        <dbReference type="ARBA" id="ARBA00022452"/>
    </source>
</evidence>
<evidence type="ECO:0000256" key="4">
    <source>
        <dbReference type="ARBA" id="ARBA00022692"/>
    </source>
</evidence>
<dbReference type="GO" id="GO:0015344">
    <property type="term" value="F:siderophore uptake transmembrane transporter activity"/>
    <property type="evidence" value="ECO:0007669"/>
    <property type="project" value="TreeGrafter"/>
</dbReference>
<keyword evidence="3" id="KW-1134">Transmembrane beta strand</keyword>
<dbReference type="SUPFAM" id="SSF56935">
    <property type="entry name" value="Porins"/>
    <property type="match status" value="1"/>
</dbReference>
<dbReference type="Gene3D" id="2.40.170.20">
    <property type="entry name" value="TonB-dependent receptor, beta-barrel domain"/>
    <property type="match status" value="1"/>
</dbReference>
<evidence type="ECO:0000256" key="6">
    <source>
        <dbReference type="ARBA" id="ARBA00023136"/>
    </source>
</evidence>
<dbReference type="InterPro" id="IPR039426">
    <property type="entry name" value="TonB-dep_rcpt-like"/>
</dbReference>
<dbReference type="InterPro" id="IPR012910">
    <property type="entry name" value="Plug_dom"/>
</dbReference>
<dbReference type="Pfam" id="PF07715">
    <property type="entry name" value="Plug"/>
    <property type="match status" value="1"/>
</dbReference>
<keyword evidence="5" id="KW-0732">Signal</keyword>
<dbReference type="GO" id="GO:0044718">
    <property type="term" value="P:siderophore transmembrane transport"/>
    <property type="evidence" value="ECO:0007669"/>
    <property type="project" value="TreeGrafter"/>
</dbReference>
<keyword evidence="10" id="KW-1185">Reference proteome</keyword>
<dbReference type="PANTHER" id="PTHR30069:SF29">
    <property type="entry name" value="HEMOGLOBIN AND HEMOGLOBIN-HAPTOGLOBIN-BINDING PROTEIN 1-RELATED"/>
    <property type="match status" value="1"/>
</dbReference>